<dbReference type="eggNOG" id="ENOG502ZHBX">
    <property type="taxonomic scope" value="Bacteria"/>
</dbReference>
<feature type="binding site" evidence="16">
    <location>
        <position position="100"/>
    </location>
    <ligand>
        <name>substrate</name>
    </ligand>
</feature>
<evidence type="ECO:0000256" key="4">
    <source>
        <dbReference type="ARBA" id="ARBA00010711"/>
    </source>
</evidence>
<keyword evidence="12" id="KW-1015">Disulfide bond</keyword>
<dbReference type="RefSeq" id="WP_086639350.1">
    <property type="nucleotide sequence ID" value="NZ_JOPJ01000016.1"/>
</dbReference>
<keyword evidence="8" id="KW-0732">Signal</keyword>
<gene>
    <name evidence="20" type="ORF">HK26_02755</name>
</gene>
<evidence type="ECO:0000256" key="18">
    <source>
        <dbReference type="PIRSR" id="PIRSR000192-6"/>
    </source>
</evidence>
<comment type="caution">
    <text evidence="20">The sequence shown here is derived from an EMBL/GenBank/DDBJ whole genome shotgun (WGS) entry which is preliminary data.</text>
</comment>
<evidence type="ECO:0000256" key="8">
    <source>
        <dbReference type="ARBA" id="ARBA00022729"/>
    </source>
</evidence>
<dbReference type="Gene3D" id="2.60.30.10">
    <property type="entry name" value="Methylamine/Aralkylamine dehydrogenase light chain"/>
    <property type="match status" value="1"/>
</dbReference>
<evidence type="ECO:0000256" key="12">
    <source>
        <dbReference type="ARBA" id="ARBA00023157"/>
    </source>
</evidence>
<evidence type="ECO:0000256" key="9">
    <source>
        <dbReference type="ARBA" id="ARBA00022764"/>
    </source>
</evidence>
<evidence type="ECO:0000256" key="15">
    <source>
        <dbReference type="PIRSR" id="PIRSR000192-1"/>
    </source>
</evidence>
<dbReference type="SUPFAM" id="SSF57561">
    <property type="entry name" value="Methylamine dehydrogenase, L chain"/>
    <property type="match status" value="1"/>
</dbReference>
<dbReference type="InterPro" id="IPR016008">
    <property type="entry name" value="Amine_DH_Ltc"/>
</dbReference>
<evidence type="ECO:0000256" key="14">
    <source>
        <dbReference type="PIRNR" id="PIRNR000192"/>
    </source>
</evidence>
<evidence type="ECO:0000256" key="10">
    <source>
        <dbReference type="ARBA" id="ARBA00022982"/>
    </source>
</evidence>
<comment type="similarity">
    <text evidence="4 14">Belongs to the aromatic amine dehydrogenase light chain family.</text>
</comment>
<feature type="cross-link" description="Tryptophan tryptophylquinone (Trp-Trp)" evidence="17">
    <location>
        <begin position="125"/>
        <end position="176"/>
    </location>
</feature>
<dbReference type="InterPro" id="IPR006311">
    <property type="entry name" value="TAT_signal"/>
</dbReference>
<comment type="subcellular location">
    <subcellularLocation>
        <location evidence="2 14">Periplasm</location>
    </subcellularLocation>
</comment>
<comment type="catalytic activity">
    <reaction evidence="13 14">
        <text>2 oxidized [amicyanin] + methylamine + H2O = 2 reduced [amicyanin] + formaldehyde + NH4(+) + 2 H(+)</text>
        <dbReference type="Rhea" id="RHEA:30207"/>
        <dbReference type="Rhea" id="RHEA-COMP:11100"/>
        <dbReference type="Rhea" id="RHEA-COMP:11101"/>
        <dbReference type="ChEBI" id="CHEBI:15377"/>
        <dbReference type="ChEBI" id="CHEBI:15378"/>
        <dbReference type="ChEBI" id="CHEBI:16842"/>
        <dbReference type="ChEBI" id="CHEBI:28938"/>
        <dbReference type="ChEBI" id="CHEBI:29036"/>
        <dbReference type="ChEBI" id="CHEBI:49552"/>
        <dbReference type="ChEBI" id="CHEBI:59338"/>
        <dbReference type="EC" id="1.4.9.1"/>
    </reaction>
</comment>
<name>A0A252BU63_9PROT</name>
<evidence type="ECO:0000256" key="7">
    <source>
        <dbReference type="ARBA" id="ARBA00022709"/>
    </source>
</evidence>
<reference evidence="21" key="1">
    <citation type="submission" date="2014-06" db="EMBL/GenBank/DDBJ databases">
        <authorList>
            <person name="Winans N.J."/>
            <person name="Newell P.D."/>
            <person name="Douglas A.E."/>
        </authorList>
    </citation>
    <scope>NUCLEOTIDE SEQUENCE [LARGE SCALE GENOMIC DNA]</scope>
</reference>
<dbReference type="NCBIfam" id="TIGR02659">
    <property type="entry name" value="TTQ_MADH_Lt"/>
    <property type="match status" value="1"/>
</dbReference>
<evidence type="ECO:0000259" key="19">
    <source>
        <dbReference type="Pfam" id="PF02975"/>
    </source>
</evidence>
<dbReference type="UniPathway" id="UPA00895">
    <property type="reaction ID" value="UER00870"/>
</dbReference>
<organism evidence="20 21">
    <name type="scientific">Acetobacter okinawensis</name>
    <dbReference type="NCBI Taxonomy" id="1076594"/>
    <lineage>
        <taxon>Bacteria</taxon>
        <taxon>Pseudomonadati</taxon>
        <taxon>Pseudomonadota</taxon>
        <taxon>Alphaproteobacteria</taxon>
        <taxon>Acetobacterales</taxon>
        <taxon>Acetobacteraceae</taxon>
        <taxon>Acetobacter</taxon>
    </lineage>
</organism>
<evidence type="ECO:0000256" key="2">
    <source>
        <dbReference type="ARBA" id="ARBA00004418"/>
    </source>
</evidence>
<protein>
    <recommendedName>
        <fullName evidence="14">Methylamine dehydrogenase (amicyanin)</fullName>
        <ecNumber evidence="14">1.4.9.1</ecNumber>
    </recommendedName>
</protein>
<evidence type="ECO:0000313" key="21">
    <source>
        <dbReference type="Proteomes" id="UP000194931"/>
    </source>
</evidence>
<dbReference type="AlphaFoldDB" id="A0A252BU63"/>
<evidence type="ECO:0000256" key="5">
    <source>
        <dbReference type="ARBA" id="ARBA00011683"/>
    </source>
</evidence>
<comment type="subunit">
    <text evidence="5 14">Heterotetramer of two light and two heavy chains.</text>
</comment>
<dbReference type="InterPro" id="IPR036560">
    <property type="entry name" value="MADH/AADH_L_sf"/>
</dbReference>
<dbReference type="Pfam" id="PF02975">
    <property type="entry name" value="Me-amine-dh_L"/>
    <property type="match status" value="1"/>
</dbReference>
<dbReference type="GO" id="GO:0030288">
    <property type="term" value="C:outer membrane-bounded periplasmic space"/>
    <property type="evidence" value="ECO:0007669"/>
    <property type="project" value="InterPro"/>
</dbReference>
<keyword evidence="11 14" id="KW-0560">Oxidoreductase</keyword>
<evidence type="ECO:0000313" key="20">
    <source>
        <dbReference type="EMBL" id="OUJ12341.1"/>
    </source>
</evidence>
<keyword evidence="10 14" id="KW-0249">Electron transport</keyword>
<evidence type="ECO:0000256" key="11">
    <source>
        <dbReference type="ARBA" id="ARBA00023002"/>
    </source>
</evidence>
<keyword evidence="7" id="KW-0824">TTQ</keyword>
<dbReference type="InterPro" id="IPR013504">
    <property type="entry name" value="MADH/AADH_Ltc_C_dom"/>
</dbReference>
<evidence type="ECO:0000256" key="13">
    <source>
        <dbReference type="ARBA" id="ARBA00049536"/>
    </source>
</evidence>
<dbReference type="PROSITE" id="PS51318">
    <property type="entry name" value="TAT"/>
    <property type="match status" value="1"/>
</dbReference>
<dbReference type="GO" id="GO:0009308">
    <property type="term" value="P:amine metabolic process"/>
    <property type="evidence" value="ECO:0007669"/>
    <property type="project" value="UniProtKB-UniRule"/>
</dbReference>
<feature type="active site" description="Proton acceptor" evidence="15">
    <location>
        <position position="144"/>
    </location>
</feature>
<dbReference type="OrthoDB" id="7628766at2"/>
<dbReference type="InterPro" id="IPR004229">
    <property type="entry name" value="MeN_DH_Ltc"/>
</dbReference>
<feature type="modified residue" description="Tryptophylquinone" evidence="18">
    <location>
        <position position="125"/>
    </location>
</feature>
<keyword evidence="21" id="KW-1185">Reference proteome</keyword>
<feature type="domain" description="Methylamine/Aralkylamine dehydrogenase light chain C-terminal" evidence="19">
    <location>
        <begin position="84"/>
        <end position="196"/>
    </location>
</feature>
<feature type="binding site" evidence="16">
    <location>
        <begin position="172"/>
        <end position="174"/>
    </location>
    <ligand>
        <name>substrate</name>
    </ligand>
</feature>
<dbReference type="Proteomes" id="UP000194931">
    <property type="component" value="Unassembled WGS sequence"/>
</dbReference>
<proteinExistence type="inferred from homology"/>
<comment type="pathway">
    <text evidence="3 14">One-carbon metabolism; methylamine degradation; formaldehyde from methylamine: step 1/1.</text>
</comment>
<dbReference type="EC" id="1.4.9.1" evidence="14"/>
<comment type="function">
    <text evidence="1 14">Methylamine dehydrogenase carries out the oxidation of methylamine. Electrons are passed from methylamine dehydrogenase to amicyanin.</text>
</comment>
<keyword evidence="9 14" id="KW-0574">Periplasm</keyword>
<evidence type="ECO:0000256" key="3">
    <source>
        <dbReference type="ARBA" id="ARBA00005103"/>
    </source>
</evidence>
<evidence type="ECO:0000256" key="6">
    <source>
        <dbReference type="ARBA" id="ARBA00022448"/>
    </source>
</evidence>
<dbReference type="GO" id="GO:0052876">
    <property type="term" value="F:methylamine dehydrogenase (amicyanin) activity"/>
    <property type="evidence" value="ECO:0007669"/>
    <property type="project" value="UniProtKB-EC"/>
</dbReference>
<evidence type="ECO:0000256" key="1">
    <source>
        <dbReference type="ARBA" id="ARBA00002034"/>
    </source>
</evidence>
<dbReference type="STRING" id="1236501.GCA_000613865_01247"/>
<evidence type="ECO:0000256" key="17">
    <source>
        <dbReference type="PIRSR" id="PIRSR000192-5"/>
    </source>
</evidence>
<dbReference type="PIRSF" id="PIRSF000192">
    <property type="entry name" value="Amine_dh_beta"/>
    <property type="match status" value="1"/>
</dbReference>
<evidence type="ECO:0000256" key="16">
    <source>
        <dbReference type="PIRSR" id="PIRSR000192-2"/>
    </source>
</evidence>
<accession>A0A252BU63</accession>
<dbReference type="GO" id="GO:0030058">
    <property type="term" value="F:aliphatic amine dehydrogenase activity"/>
    <property type="evidence" value="ECO:0007669"/>
    <property type="project" value="UniProtKB-UniRule"/>
</dbReference>
<sequence>MLPSEHTKKTEQGASLFDRLTETALRRFAGRTSRRGVVARLGGLAAAVPLFPLLPVSRASAATPAASAGKGVAKAATPFGAKAQAKDPNACDYWRYCAIDGNLCTSCGGGVHSCPPGTAPSPTSWIGSCYNPQDGNSYMIAYRDCCGQDSCNEVTCLGTDGDQPSYRPMANNDIIWCFGTGTSEMYNCSTAAVIGKAS</sequence>
<feature type="active site" description="Tryptophylquinone 6'-substrate hemiaminal intermediate" evidence="15">
    <location>
        <position position="125"/>
    </location>
</feature>
<dbReference type="EMBL" id="JOPJ01000016">
    <property type="protein sequence ID" value="OUJ12341.1"/>
    <property type="molecule type" value="Genomic_DNA"/>
</dbReference>
<keyword evidence="6 14" id="KW-0813">Transport</keyword>